<accession>A0A8S1DYS4</accession>
<gene>
    <name evidence="1" type="ORF">CLODIP_2_CD03851</name>
</gene>
<keyword evidence="2" id="KW-1185">Reference proteome</keyword>
<comment type="caution">
    <text evidence="1">The sequence shown here is derived from an EMBL/GenBank/DDBJ whole genome shotgun (WGS) entry which is preliminary data.</text>
</comment>
<protein>
    <submittedName>
        <fullName evidence="1">Uncharacterized protein</fullName>
    </submittedName>
</protein>
<reference evidence="1 2" key="1">
    <citation type="submission" date="2020-04" db="EMBL/GenBank/DDBJ databases">
        <authorList>
            <person name="Alioto T."/>
            <person name="Alioto T."/>
            <person name="Gomez Garrido J."/>
        </authorList>
    </citation>
    <scope>NUCLEOTIDE SEQUENCE [LARGE SCALE GENOMIC DNA]</scope>
</reference>
<proteinExistence type="predicted"/>
<dbReference type="EMBL" id="CADEPI010000428">
    <property type="protein sequence ID" value="CAB3385703.1"/>
    <property type="molecule type" value="Genomic_DNA"/>
</dbReference>
<organism evidence="1 2">
    <name type="scientific">Cloeon dipterum</name>
    <dbReference type="NCBI Taxonomy" id="197152"/>
    <lineage>
        <taxon>Eukaryota</taxon>
        <taxon>Metazoa</taxon>
        <taxon>Ecdysozoa</taxon>
        <taxon>Arthropoda</taxon>
        <taxon>Hexapoda</taxon>
        <taxon>Insecta</taxon>
        <taxon>Pterygota</taxon>
        <taxon>Palaeoptera</taxon>
        <taxon>Ephemeroptera</taxon>
        <taxon>Pisciforma</taxon>
        <taxon>Baetidae</taxon>
        <taxon>Cloeon</taxon>
    </lineage>
</organism>
<name>A0A8S1DYS4_9INSE</name>
<dbReference type="AlphaFoldDB" id="A0A8S1DYS4"/>
<evidence type="ECO:0000313" key="2">
    <source>
        <dbReference type="Proteomes" id="UP000494165"/>
    </source>
</evidence>
<evidence type="ECO:0000313" key="1">
    <source>
        <dbReference type="EMBL" id="CAB3385703.1"/>
    </source>
</evidence>
<sequence length="100" mass="11880">MIISTNTTPDIQRFVQQTHPRRLKKTTHLGTKFKFFKSFYVAGSIEGAFEYSARREMSQVELRDYMMTNHRRAMPEFEIFKPMPMVTTGNRHSYNPWEAV</sequence>
<dbReference type="Proteomes" id="UP000494165">
    <property type="component" value="Unassembled WGS sequence"/>
</dbReference>